<dbReference type="InterPro" id="IPR050158">
    <property type="entry name" value="Ubiquitin_ubiquitin-like"/>
</dbReference>
<protein>
    <submittedName>
        <fullName evidence="3">Ubiquitin</fullName>
    </submittedName>
</protein>
<organism evidence="3 4">
    <name type="scientific">Nitzschia inconspicua</name>
    <dbReference type="NCBI Taxonomy" id="303405"/>
    <lineage>
        <taxon>Eukaryota</taxon>
        <taxon>Sar</taxon>
        <taxon>Stramenopiles</taxon>
        <taxon>Ochrophyta</taxon>
        <taxon>Bacillariophyta</taxon>
        <taxon>Bacillariophyceae</taxon>
        <taxon>Bacillariophycidae</taxon>
        <taxon>Bacillariales</taxon>
        <taxon>Bacillariaceae</taxon>
        <taxon>Nitzschia</taxon>
    </lineage>
</organism>
<feature type="domain" description="Ubiquitin-like" evidence="2">
    <location>
        <begin position="539"/>
        <end position="608"/>
    </location>
</feature>
<reference evidence="3" key="2">
    <citation type="submission" date="2021-04" db="EMBL/GenBank/DDBJ databases">
        <authorList>
            <person name="Podell S."/>
        </authorList>
    </citation>
    <scope>NUCLEOTIDE SEQUENCE</scope>
    <source>
        <strain evidence="3">Hildebrandi</strain>
    </source>
</reference>
<reference evidence="3" key="1">
    <citation type="journal article" date="2021" name="Sci. Rep.">
        <title>Diploid genomic architecture of Nitzschia inconspicua, an elite biomass production diatom.</title>
        <authorList>
            <person name="Oliver A."/>
            <person name="Podell S."/>
            <person name="Pinowska A."/>
            <person name="Traller J.C."/>
            <person name="Smith S.R."/>
            <person name="McClure R."/>
            <person name="Beliaev A."/>
            <person name="Bohutskyi P."/>
            <person name="Hill E.A."/>
            <person name="Rabines A."/>
            <person name="Zheng H."/>
            <person name="Allen L.Z."/>
            <person name="Kuo A."/>
            <person name="Grigoriev I.V."/>
            <person name="Allen A.E."/>
            <person name="Hazlebeck D."/>
            <person name="Allen E.E."/>
        </authorList>
    </citation>
    <scope>NUCLEOTIDE SEQUENCE</scope>
    <source>
        <strain evidence="3">Hildebrandi</strain>
    </source>
</reference>
<dbReference type="CDD" id="cd17039">
    <property type="entry name" value="Ubl_ubiquitin_like"/>
    <property type="match status" value="4"/>
</dbReference>
<keyword evidence="4" id="KW-1185">Reference proteome</keyword>
<evidence type="ECO:0000259" key="2">
    <source>
        <dbReference type="PROSITE" id="PS50053"/>
    </source>
</evidence>
<evidence type="ECO:0000313" key="4">
    <source>
        <dbReference type="Proteomes" id="UP000693970"/>
    </source>
</evidence>
<feature type="compositionally biased region" description="Basic and acidic residues" evidence="1">
    <location>
        <begin position="1"/>
        <end position="26"/>
    </location>
</feature>
<accession>A0A9K3L3T5</accession>
<dbReference type="Proteomes" id="UP000693970">
    <property type="component" value="Unassembled WGS sequence"/>
</dbReference>
<sequence>MKSISKNDKRKDSDSEPPKGFEDHRSVQVYVKATKSNDSKHNKLRQSPPKDGKTKPCYWLGQYHATSPSEIWVFPSTKAESDFRGNVHGVYGYNNGKDTALWFLPPNTPPPKSFTPQGWWTLPVQKRDFSSIEPEEAGFLNVGNKVKKIEKLDVDGQWRMLYKRDGEGDEKEPMTIFVKTPKGQRLELEVVPTDTIDHVKDLVRHQKPDIPKDEIRLKFQEKPLEDPSRTLQDCGIEDKDVLDMEPTIVYVRDVDKNKTHTFTVDLEHPIINLKNQIKNKTGTPPNYQRLFYKPKEGELENKHPLRHYGIKHKDVLTLEPMQIHVNTRQGKTLTLTVHPDDTIQNIKNKVEKKENIPIDDQRLAFRGKELNKPQSTLNDNGIHHGDTLDLEPMTIYVRTPGGKKTITFDNVEPTETIREIKDRVYGKEGIPVGDQRLLHKNRSLDKDNRTLKDYSIAHKDTLDLEGMHIFVKEDWTDRKFKIDVEPQYTVDKVKDLIQDQEGHDKKNQNLLFKGKLLDDTPSLLEYGIKHRDVLNLERMKIYVRDWKSKTFVLDVDPRETIDSVKQKIEVREGHPKDEQRLFFHSDLLEDSYKSLEGYNIKHKDTLELKKKPNDVLVSPTLQKAKVTPNNSPKGPEYTIGLSPWSDPLSPAGYSPKKKIARNGTPAKSKELLKNRYHADLAADLKDLSLLAEQKYRQKKADEAAMKLKNTP</sequence>
<dbReference type="OrthoDB" id="1885901at2759"/>
<dbReference type="EMBL" id="JAGRRH010000016">
    <property type="protein sequence ID" value="KAG7354962.1"/>
    <property type="molecule type" value="Genomic_DNA"/>
</dbReference>
<feature type="domain" description="Ubiquitin-like" evidence="2">
    <location>
        <begin position="321"/>
        <end position="390"/>
    </location>
</feature>
<feature type="domain" description="Ubiquitin-like" evidence="2">
    <location>
        <begin position="174"/>
        <end position="244"/>
    </location>
</feature>
<feature type="domain" description="Ubiquitin-like" evidence="2">
    <location>
        <begin position="467"/>
        <end position="536"/>
    </location>
</feature>
<dbReference type="PROSITE" id="PS50053">
    <property type="entry name" value="UBIQUITIN_2"/>
    <property type="match status" value="6"/>
</dbReference>
<dbReference type="AlphaFoldDB" id="A0A9K3L3T5"/>
<feature type="region of interest" description="Disordered" evidence="1">
    <location>
        <begin position="1"/>
        <end position="55"/>
    </location>
</feature>
<dbReference type="InterPro" id="IPR000626">
    <property type="entry name" value="Ubiquitin-like_dom"/>
</dbReference>
<comment type="caution">
    <text evidence="3">The sequence shown here is derived from an EMBL/GenBank/DDBJ whole genome shotgun (WGS) entry which is preliminary data.</text>
</comment>
<dbReference type="PANTHER" id="PTHR10666">
    <property type="entry name" value="UBIQUITIN"/>
    <property type="match status" value="1"/>
</dbReference>
<name>A0A9K3L3T5_9STRA</name>
<proteinExistence type="predicted"/>
<dbReference type="Pfam" id="PF00240">
    <property type="entry name" value="ubiquitin"/>
    <property type="match status" value="6"/>
</dbReference>
<evidence type="ECO:0000313" key="3">
    <source>
        <dbReference type="EMBL" id="KAG7354962.1"/>
    </source>
</evidence>
<gene>
    <name evidence="3" type="ORF">IV203_004318</name>
</gene>
<evidence type="ECO:0000256" key="1">
    <source>
        <dbReference type="SAM" id="MobiDB-lite"/>
    </source>
</evidence>
<dbReference type="SMART" id="SM00213">
    <property type="entry name" value="UBQ"/>
    <property type="match status" value="6"/>
</dbReference>
<feature type="domain" description="Ubiquitin-like" evidence="2">
    <location>
        <begin position="247"/>
        <end position="318"/>
    </location>
</feature>
<feature type="domain" description="Ubiquitin-like" evidence="2">
    <location>
        <begin position="393"/>
        <end position="464"/>
    </location>
</feature>